<evidence type="ECO:0000313" key="2">
    <source>
        <dbReference type="Proteomes" id="UP001189429"/>
    </source>
</evidence>
<sequence length="337" mass="34842">MCVPPASGSGSASTCRKVCGSFGDRGDKVTSACSGGQSCSGKAARPCPAWAGECALYCDDEPVRYERQTCGVGTSNGYFFGDCALGLECVPSPASDAPGICRKVCGSYGPSGDRVTTTCSAGQACAGKVTTTCPFGRCTLFCTEDPVNQRGQVCGTGSGGKFYGHCDVGLECMPQVGGAGDSVCYQVCGTFGPYGDVVTGACNYGETCSGRAAMPCRELFGECFMYCTASHPRLEGQACGDTGSIDNFTNDCDVGLECAPRVDGGQLGPYSICRKVCGHYGPRGDRITSACMSGQTCSVRPQDGLPLLPGVGYRMPVVLHRLALQAGGAVLRQQHLW</sequence>
<organism evidence="1 2">
    <name type="scientific">Prorocentrum cordatum</name>
    <dbReference type="NCBI Taxonomy" id="2364126"/>
    <lineage>
        <taxon>Eukaryota</taxon>
        <taxon>Sar</taxon>
        <taxon>Alveolata</taxon>
        <taxon>Dinophyceae</taxon>
        <taxon>Prorocentrales</taxon>
        <taxon>Prorocentraceae</taxon>
        <taxon>Prorocentrum</taxon>
    </lineage>
</organism>
<protein>
    <submittedName>
        <fullName evidence="1">Uncharacterized protein</fullName>
    </submittedName>
</protein>
<name>A0ABN9QL93_9DINO</name>
<comment type="caution">
    <text evidence="1">The sequence shown here is derived from an EMBL/GenBank/DDBJ whole genome shotgun (WGS) entry which is preliminary data.</text>
</comment>
<evidence type="ECO:0000313" key="1">
    <source>
        <dbReference type="EMBL" id="CAK0805667.1"/>
    </source>
</evidence>
<reference evidence="1" key="1">
    <citation type="submission" date="2023-10" db="EMBL/GenBank/DDBJ databases">
        <authorList>
            <person name="Chen Y."/>
            <person name="Shah S."/>
            <person name="Dougan E. K."/>
            <person name="Thang M."/>
            <person name="Chan C."/>
        </authorList>
    </citation>
    <scope>NUCLEOTIDE SEQUENCE [LARGE SCALE GENOMIC DNA]</scope>
</reference>
<gene>
    <name evidence="1" type="ORF">PCOR1329_LOCUS12129</name>
</gene>
<accession>A0ABN9QL93</accession>
<dbReference type="EMBL" id="CAUYUJ010003525">
    <property type="protein sequence ID" value="CAK0805667.1"/>
    <property type="molecule type" value="Genomic_DNA"/>
</dbReference>
<proteinExistence type="predicted"/>
<keyword evidence="2" id="KW-1185">Reference proteome</keyword>
<dbReference type="Proteomes" id="UP001189429">
    <property type="component" value="Unassembled WGS sequence"/>
</dbReference>